<evidence type="ECO:0000313" key="2">
    <source>
        <dbReference type="EMBL" id="KKA28577.1"/>
    </source>
</evidence>
<keyword evidence="3" id="KW-1185">Reference proteome</keyword>
<dbReference type="Proteomes" id="UP000033483">
    <property type="component" value="Unassembled WGS sequence"/>
</dbReference>
<organism evidence="2 3">
    <name type="scientific">Thielaviopsis punctulata</name>
    <dbReference type="NCBI Taxonomy" id="72032"/>
    <lineage>
        <taxon>Eukaryota</taxon>
        <taxon>Fungi</taxon>
        <taxon>Dikarya</taxon>
        <taxon>Ascomycota</taxon>
        <taxon>Pezizomycotina</taxon>
        <taxon>Sordariomycetes</taxon>
        <taxon>Hypocreomycetidae</taxon>
        <taxon>Microascales</taxon>
        <taxon>Ceratocystidaceae</taxon>
        <taxon>Thielaviopsis</taxon>
    </lineage>
</organism>
<dbReference type="PANTHER" id="PTHR33365:SF13">
    <property type="entry name" value="TAT PATHWAY SIGNAL SEQUENCE"/>
    <property type="match status" value="1"/>
</dbReference>
<sequence length="252" mass="28463">MPWTLQSPFRHEPAGFQLVANPASRPTSYDRQPDADADADVEDITKETAQATILKDVDISYAFRPFNGSFMRETIFRQTPSPAVDDAWASLGLDSEAGVIPYDDGLKAGLTPGHVQRNAKYGGGFVVNLEGMHHLHCLNLLRKALYFNVDYYRDLGEHAFKNEERILQLHITHCLDTLRQVLMCNVDTGILGQVWYNQTHPKAFPDFNTQHKCKNFEDIRDWAVALQIDKTKKSPPDFLAPPLPGHVYPTMP</sequence>
<dbReference type="InterPro" id="IPR021765">
    <property type="entry name" value="UstYa-like"/>
</dbReference>
<name>A0A0F4ZDH7_9PEZI</name>
<dbReference type="AlphaFoldDB" id="A0A0F4ZDH7"/>
<dbReference type="GO" id="GO:0043386">
    <property type="term" value="P:mycotoxin biosynthetic process"/>
    <property type="evidence" value="ECO:0007669"/>
    <property type="project" value="InterPro"/>
</dbReference>
<protein>
    <recommendedName>
        <fullName evidence="4">Tat pathway signal sequence</fullName>
    </recommendedName>
</protein>
<evidence type="ECO:0000313" key="3">
    <source>
        <dbReference type="Proteomes" id="UP000033483"/>
    </source>
</evidence>
<comment type="caution">
    <text evidence="2">The sequence shown here is derived from an EMBL/GenBank/DDBJ whole genome shotgun (WGS) entry which is preliminary data.</text>
</comment>
<dbReference type="EMBL" id="LAEV01001275">
    <property type="protein sequence ID" value="KKA28577.1"/>
    <property type="molecule type" value="Genomic_DNA"/>
</dbReference>
<dbReference type="Pfam" id="PF11807">
    <property type="entry name" value="UstYa"/>
    <property type="match status" value="1"/>
</dbReference>
<evidence type="ECO:0008006" key="4">
    <source>
        <dbReference type="Google" id="ProtNLM"/>
    </source>
</evidence>
<evidence type="ECO:0000256" key="1">
    <source>
        <dbReference type="ARBA" id="ARBA00035112"/>
    </source>
</evidence>
<dbReference type="OrthoDB" id="3687641at2759"/>
<accession>A0A0F4ZDH7</accession>
<comment type="similarity">
    <text evidence="1">Belongs to the ustYa family.</text>
</comment>
<reference evidence="2 3" key="1">
    <citation type="submission" date="2015-03" db="EMBL/GenBank/DDBJ databases">
        <authorList>
            <person name="Radwan O."/>
            <person name="Al-Naeli F.A."/>
            <person name="Rendon G.A."/>
            <person name="Fields C."/>
        </authorList>
    </citation>
    <scope>NUCLEOTIDE SEQUENCE [LARGE SCALE GENOMIC DNA]</scope>
    <source>
        <strain evidence="2">CR-DP1</strain>
    </source>
</reference>
<dbReference type="PANTHER" id="PTHR33365">
    <property type="entry name" value="YALI0B05434P"/>
    <property type="match status" value="1"/>
</dbReference>
<proteinExistence type="inferred from homology"/>
<gene>
    <name evidence="2" type="ORF">TD95_002899</name>
</gene>